<reference evidence="1" key="1">
    <citation type="submission" date="2020-04" db="EMBL/GenBank/DDBJ databases">
        <authorList>
            <person name="Chiriac C."/>
            <person name="Salcher M."/>
            <person name="Ghai R."/>
            <person name="Kavagutti S V."/>
        </authorList>
    </citation>
    <scope>NUCLEOTIDE SEQUENCE</scope>
</reference>
<name>A0A6J5LH07_9CAUD</name>
<accession>A0A6J5LH07</accession>
<protein>
    <submittedName>
        <fullName evidence="1">Uncharacterized protein</fullName>
    </submittedName>
</protein>
<organism evidence="1">
    <name type="scientific">uncultured Caudovirales phage</name>
    <dbReference type="NCBI Taxonomy" id="2100421"/>
    <lineage>
        <taxon>Viruses</taxon>
        <taxon>Duplodnaviria</taxon>
        <taxon>Heunggongvirae</taxon>
        <taxon>Uroviricota</taxon>
        <taxon>Caudoviricetes</taxon>
        <taxon>Peduoviridae</taxon>
        <taxon>Maltschvirus</taxon>
        <taxon>Maltschvirus maltsch</taxon>
    </lineage>
</organism>
<evidence type="ECO:0000313" key="1">
    <source>
        <dbReference type="EMBL" id="CAB4132180.1"/>
    </source>
</evidence>
<gene>
    <name evidence="1" type="ORF">UFOVP134_56</name>
</gene>
<sequence>MRATESFQLGFTTQTSTAVTDGSGQGVSGGYYQLAAVSGAWNSASLQLQQLAPDGSTWLSVGSAVTANGVQLIYLPGGQYQMTVSVGTPTDKIYVALTRVPLSD</sequence>
<dbReference type="EMBL" id="LR796258">
    <property type="protein sequence ID" value="CAB4132180.1"/>
    <property type="molecule type" value="Genomic_DNA"/>
</dbReference>
<proteinExistence type="predicted"/>